<dbReference type="RefSeq" id="WP_201872641.1">
    <property type="nucleotide sequence ID" value="NZ_JAERRF010000004.1"/>
</dbReference>
<evidence type="ECO:0000259" key="3">
    <source>
        <dbReference type="SMART" id="SM00093"/>
    </source>
</evidence>
<proteinExistence type="inferred from homology"/>
<dbReference type="InterPro" id="IPR036186">
    <property type="entry name" value="Serpin_sf"/>
</dbReference>
<organism evidence="4 5">
    <name type="scientific">Streptomyces coffeae</name>
    <dbReference type="NCBI Taxonomy" id="621382"/>
    <lineage>
        <taxon>Bacteria</taxon>
        <taxon>Bacillati</taxon>
        <taxon>Actinomycetota</taxon>
        <taxon>Actinomycetes</taxon>
        <taxon>Kitasatosporales</taxon>
        <taxon>Streptomycetaceae</taxon>
        <taxon>Streptomyces</taxon>
    </lineage>
</organism>
<dbReference type="Pfam" id="PF00079">
    <property type="entry name" value="Serpin"/>
    <property type="match status" value="2"/>
</dbReference>
<feature type="domain" description="Serpin" evidence="3">
    <location>
        <begin position="11"/>
        <end position="388"/>
    </location>
</feature>
<protein>
    <recommendedName>
        <fullName evidence="3">Serpin domain-containing protein</fullName>
    </recommendedName>
</protein>
<accession>A0ABS1N8L1</accession>
<dbReference type="SUPFAM" id="SSF56574">
    <property type="entry name" value="Serpins"/>
    <property type="match status" value="2"/>
</dbReference>
<evidence type="ECO:0000256" key="2">
    <source>
        <dbReference type="SAM" id="MobiDB-lite"/>
    </source>
</evidence>
<gene>
    <name evidence="4" type="ORF">JK363_07055</name>
</gene>
<evidence type="ECO:0000313" key="4">
    <source>
        <dbReference type="EMBL" id="MBL1096421.1"/>
    </source>
</evidence>
<name>A0ABS1N8L1_9ACTN</name>
<dbReference type="Proteomes" id="UP000634229">
    <property type="component" value="Unassembled WGS sequence"/>
</dbReference>
<comment type="similarity">
    <text evidence="1">Belongs to the serpin family.</text>
</comment>
<dbReference type="InterPro" id="IPR042178">
    <property type="entry name" value="Serpin_sf_1"/>
</dbReference>
<keyword evidence="5" id="KW-1185">Reference proteome</keyword>
<dbReference type="InterPro" id="IPR023796">
    <property type="entry name" value="Serpin_dom"/>
</dbReference>
<feature type="region of interest" description="Disordered" evidence="2">
    <location>
        <begin position="390"/>
        <end position="409"/>
    </location>
</feature>
<evidence type="ECO:0000256" key="1">
    <source>
        <dbReference type="RuleBase" id="RU000411"/>
    </source>
</evidence>
<reference evidence="4 5" key="1">
    <citation type="submission" date="2021-01" db="EMBL/GenBank/DDBJ databases">
        <title>WGS of actinomycetes isolated from Thailand.</title>
        <authorList>
            <person name="Thawai C."/>
        </authorList>
    </citation>
    <scope>NUCLEOTIDE SEQUENCE [LARGE SCALE GENOMIC DNA]</scope>
    <source>
        <strain evidence="4 5">CA1R205</strain>
    </source>
</reference>
<evidence type="ECO:0000313" key="5">
    <source>
        <dbReference type="Proteomes" id="UP000634229"/>
    </source>
</evidence>
<feature type="compositionally biased region" description="Basic residues" evidence="2">
    <location>
        <begin position="400"/>
        <end position="409"/>
    </location>
</feature>
<dbReference type="PANTHER" id="PTHR11461:SF211">
    <property type="entry name" value="GH10112P-RELATED"/>
    <property type="match status" value="1"/>
</dbReference>
<sequence length="409" mass="42666">MLDTTTVGAVNPLTARWARLAVGDEGTVFTGAGVWTLLALLAGGSGGPARTELEGALGVSADGATALGRELVGALAAMDGVDAATGLWTKQDLAIKPEWEADLPPGVRGTLTGDSERDRKELDAWASGQTRGEIARMPVPVTSRTLLVLAGALLLKTTWVEPFRVGWMCPSCGPWAERSLAGLTRRTTDLDGTLKVVPDTPAGPLTFSGVAGDNGLDVHLVLGGEDVSGGEVLEAGITAVGRPGLSGSQLPLGDAGPGVRVREITGMDPTSFLVLDVPQFTVRAEHDLMDNAELFGLRSARDDSRGHFPGISDLPLAVSSGGQSMTASFSREGFFAAAVTAFSLDVGGVPQRTRKAKLLSVDYDRPFGFLAVHRATGLVLAAGWVTEPEEGADSMFAPRRPGRPRPRPR</sequence>
<dbReference type="Gene3D" id="3.30.497.10">
    <property type="entry name" value="Antithrombin, subunit I, domain 2"/>
    <property type="match status" value="2"/>
</dbReference>
<comment type="caution">
    <text evidence="4">The sequence shown here is derived from an EMBL/GenBank/DDBJ whole genome shotgun (WGS) entry which is preliminary data.</text>
</comment>
<dbReference type="EMBL" id="JAERRF010000004">
    <property type="protein sequence ID" value="MBL1096421.1"/>
    <property type="molecule type" value="Genomic_DNA"/>
</dbReference>
<dbReference type="InterPro" id="IPR000215">
    <property type="entry name" value="Serpin_fam"/>
</dbReference>
<dbReference type="PANTHER" id="PTHR11461">
    <property type="entry name" value="SERINE PROTEASE INHIBITOR, SERPIN"/>
    <property type="match status" value="1"/>
</dbReference>
<dbReference type="SMART" id="SM00093">
    <property type="entry name" value="SERPIN"/>
    <property type="match status" value="1"/>
</dbReference>